<organism evidence="3 4">
    <name type="scientific">Cyprinus carpio</name>
    <name type="common">Common carp</name>
    <dbReference type="NCBI Taxonomy" id="7962"/>
    <lineage>
        <taxon>Eukaryota</taxon>
        <taxon>Metazoa</taxon>
        <taxon>Chordata</taxon>
        <taxon>Craniata</taxon>
        <taxon>Vertebrata</taxon>
        <taxon>Euteleostomi</taxon>
        <taxon>Actinopterygii</taxon>
        <taxon>Neopterygii</taxon>
        <taxon>Teleostei</taxon>
        <taxon>Ostariophysi</taxon>
        <taxon>Cypriniformes</taxon>
        <taxon>Cyprinidae</taxon>
        <taxon>Cyprininae</taxon>
        <taxon>Cyprinus</taxon>
    </lineage>
</organism>
<dbReference type="AlphaFoldDB" id="A0A8C1PKJ5"/>
<reference evidence="3" key="2">
    <citation type="submission" date="2025-09" db="UniProtKB">
        <authorList>
            <consortium name="Ensembl"/>
        </authorList>
    </citation>
    <scope>IDENTIFICATION</scope>
</reference>
<feature type="transmembrane region" description="Helical" evidence="2">
    <location>
        <begin position="486"/>
        <end position="504"/>
    </location>
</feature>
<accession>A0A8C1PKJ5</accession>
<protein>
    <submittedName>
        <fullName evidence="3">Uncharacterized protein</fullName>
    </submittedName>
</protein>
<keyword evidence="4" id="KW-1185">Reference proteome</keyword>
<keyword evidence="2" id="KW-1133">Transmembrane helix</keyword>
<dbReference type="PANTHER" id="PTHR31025">
    <property type="entry name" value="SI:CH211-196P9.1-RELATED"/>
    <property type="match status" value="1"/>
</dbReference>
<keyword evidence="2" id="KW-0472">Membrane</keyword>
<name>A0A8C1PKJ5_CYPCA</name>
<dbReference type="PANTHER" id="PTHR31025:SF30">
    <property type="entry name" value="SI:DKEY-15H8.17"/>
    <property type="match status" value="1"/>
</dbReference>
<dbReference type="Ensembl" id="ENSCCRT00010120186.1">
    <property type="protein sequence ID" value="ENSCCRP00010108000.1"/>
    <property type="gene ID" value="ENSCCRG00010047666.1"/>
</dbReference>
<sequence>FGPLIRLWTMRFESKHTYFKQCARKLHNFKNVCATLAERHQLLQAYLSAGNLFQLSVQVEKGSEFYSCDFNEAIRESVDHFDFQPGNTLVATEITLKGTKYRKGIVVLLASNDEGLEGMSNLEEIKLAISSSLPGLSDETLQKFIHGLSAIGVETKDDLQYVKEEDLMEFLRPIQCRKLLNVWKNEAAQRSSRQVLSDISSPGSESSSSTPSRSTACFSASCAWAETFKVPWEVMPSEIKLAIANKKRPSPADRRKLVRMLEMQNIVKQYPDSFADVLSDGTKIGSGYASLLLQVKTPVEHVNRNNTLARRRKERLRSSCRTISQSSRRLADQYGCVSWQPEEFPAGENDDTLEEKRKQMVLLHSTEGMSGPNRGELHKLMEVTYYRQRRDINATPPLSELKNSWPYLFCLKGIFLHFQLLTDISLLQKIMESIEGKGKRILSFFQEKPTNKEVCAVLSKYQVGNSLVLCFFKLLMAHFKERTESLLIEADVIFFFCCFLLYPLRFRVLRYVRSEFTLSP</sequence>
<reference evidence="3" key="1">
    <citation type="submission" date="2025-08" db="UniProtKB">
        <authorList>
            <consortium name="Ensembl"/>
        </authorList>
    </citation>
    <scope>IDENTIFICATION</scope>
</reference>
<dbReference type="Proteomes" id="UP000694427">
    <property type="component" value="Unplaced"/>
</dbReference>
<keyword evidence="2" id="KW-0812">Transmembrane</keyword>
<evidence type="ECO:0000313" key="3">
    <source>
        <dbReference type="Ensembl" id="ENSCCRP00010108000.1"/>
    </source>
</evidence>
<proteinExistence type="predicted"/>
<feature type="region of interest" description="Disordered" evidence="1">
    <location>
        <begin position="194"/>
        <end position="214"/>
    </location>
</feature>
<evidence type="ECO:0000256" key="2">
    <source>
        <dbReference type="SAM" id="Phobius"/>
    </source>
</evidence>
<evidence type="ECO:0000313" key="4">
    <source>
        <dbReference type="Proteomes" id="UP000694427"/>
    </source>
</evidence>
<evidence type="ECO:0000256" key="1">
    <source>
        <dbReference type="SAM" id="MobiDB-lite"/>
    </source>
</evidence>
<feature type="compositionally biased region" description="Low complexity" evidence="1">
    <location>
        <begin position="197"/>
        <end position="214"/>
    </location>
</feature>